<sequence>MSSDFLLYVAAFGGGFLGATFGALFAFAFTGIVLLAGIVAVIATGNAAFVTDVAFGPFFGPHISFAGGVGASAFAGSRGWLQNGRDIATPLVSLAKPIVLVVGGLFGVAGLVISQLVTLIPWLGANTDLPGITVVISGVAARLIFGKSGIIGKHSEGLTGVARFRPTQEHNWVRYQESWPNAAVLGVGCSAISAWAAIALSAAYPDAASTVVLLGFAVSATSLAFLTLGAAIPVTHHITLIAAIAAFHFQAVTGNDVAAVLIGIGFGTLSALVGEAFSRLWLIRGDTHIDPPASAIWPMTTLVLGVAALF</sequence>
<evidence type="ECO:0000259" key="2">
    <source>
        <dbReference type="Pfam" id="PF25928"/>
    </source>
</evidence>
<dbReference type="Pfam" id="PF25928">
    <property type="entry name" value="DUF7973"/>
    <property type="match status" value="2"/>
</dbReference>
<keyword evidence="1" id="KW-0472">Membrane</keyword>
<feature type="transmembrane region" description="Helical" evidence="1">
    <location>
        <begin position="6"/>
        <end position="25"/>
    </location>
</feature>
<feature type="transmembrane region" description="Helical" evidence="1">
    <location>
        <begin position="210"/>
        <end position="227"/>
    </location>
</feature>
<evidence type="ECO:0000256" key="1">
    <source>
        <dbReference type="SAM" id="Phobius"/>
    </source>
</evidence>
<protein>
    <recommendedName>
        <fullName evidence="2">DUF7973 domain-containing protein</fullName>
    </recommendedName>
</protein>
<comment type="caution">
    <text evidence="3">The sequence shown here is derived from an EMBL/GenBank/DDBJ whole genome shotgun (WGS) entry which is preliminary data.</text>
</comment>
<feature type="transmembrane region" description="Helical" evidence="1">
    <location>
        <begin position="182"/>
        <end position="204"/>
    </location>
</feature>
<keyword evidence="1" id="KW-1133">Transmembrane helix</keyword>
<accession>A0ABX0SAV8</accession>
<keyword evidence="4" id="KW-1185">Reference proteome</keyword>
<dbReference type="EMBL" id="JAAMOZ010000001">
    <property type="protein sequence ID" value="NIH55533.1"/>
    <property type="molecule type" value="Genomic_DNA"/>
</dbReference>
<keyword evidence="1" id="KW-0812">Transmembrane</keyword>
<gene>
    <name evidence="3" type="ORF">FB473_000178</name>
</gene>
<feature type="domain" description="DUF7973" evidence="2">
    <location>
        <begin position="171"/>
        <end position="308"/>
    </location>
</feature>
<evidence type="ECO:0000313" key="4">
    <source>
        <dbReference type="Proteomes" id="UP000749311"/>
    </source>
</evidence>
<dbReference type="Proteomes" id="UP000749311">
    <property type="component" value="Unassembled WGS sequence"/>
</dbReference>
<dbReference type="RefSeq" id="WP_167163967.1">
    <property type="nucleotide sequence ID" value="NZ_BAAAOO010000012.1"/>
</dbReference>
<feature type="transmembrane region" description="Helical" evidence="1">
    <location>
        <begin position="98"/>
        <end position="123"/>
    </location>
</feature>
<evidence type="ECO:0000313" key="3">
    <source>
        <dbReference type="EMBL" id="NIH55533.1"/>
    </source>
</evidence>
<proteinExistence type="predicted"/>
<feature type="transmembrane region" description="Helical" evidence="1">
    <location>
        <begin position="257"/>
        <end position="277"/>
    </location>
</feature>
<name>A0ABX0SAV8_9ACTN</name>
<reference evidence="3 4" key="1">
    <citation type="submission" date="2020-02" db="EMBL/GenBank/DDBJ databases">
        <title>Sequencing the genomes of 1000 actinobacteria strains.</title>
        <authorList>
            <person name="Klenk H.-P."/>
        </authorList>
    </citation>
    <scope>NUCLEOTIDE SEQUENCE [LARGE SCALE GENOMIC DNA]</scope>
    <source>
        <strain evidence="3 4">DSM 19609</strain>
    </source>
</reference>
<feature type="transmembrane region" description="Helical" evidence="1">
    <location>
        <begin position="55"/>
        <end position="77"/>
    </location>
</feature>
<feature type="transmembrane region" description="Helical" evidence="1">
    <location>
        <begin position="32"/>
        <end position="49"/>
    </location>
</feature>
<feature type="domain" description="DUF7973" evidence="2">
    <location>
        <begin position="4"/>
        <end position="165"/>
    </location>
</feature>
<organism evidence="3 4">
    <name type="scientific">Brooklawnia cerclae</name>
    <dbReference type="NCBI Taxonomy" id="349934"/>
    <lineage>
        <taxon>Bacteria</taxon>
        <taxon>Bacillati</taxon>
        <taxon>Actinomycetota</taxon>
        <taxon>Actinomycetes</taxon>
        <taxon>Propionibacteriales</taxon>
        <taxon>Propionibacteriaceae</taxon>
        <taxon>Brooklawnia</taxon>
    </lineage>
</organism>
<dbReference type="InterPro" id="IPR058279">
    <property type="entry name" value="DUF7973"/>
</dbReference>